<dbReference type="AlphaFoldDB" id="A0A5C3N7H3"/>
<reference evidence="1 2" key="1">
    <citation type="journal article" date="2019" name="Nat. Ecol. Evol.">
        <title>Megaphylogeny resolves global patterns of mushroom evolution.</title>
        <authorList>
            <person name="Varga T."/>
            <person name="Krizsan K."/>
            <person name="Foldi C."/>
            <person name="Dima B."/>
            <person name="Sanchez-Garcia M."/>
            <person name="Sanchez-Ramirez S."/>
            <person name="Szollosi G.J."/>
            <person name="Szarkandi J.G."/>
            <person name="Papp V."/>
            <person name="Albert L."/>
            <person name="Andreopoulos W."/>
            <person name="Angelini C."/>
            <person name="Antonin V."/>
            <person name="Barry K.W."/>
            <person name="Bougher N.L."/>
            <person name="Buchanan P."/>
            <person name="Buyck B."/>
            <person name="Bense V."/>
            <person name="Catcheside P."/>
            <person name="Chovatia M."/>
            <person name="Cooper J."/>
            <person name="Damon W."/>
            <person name="Desjardin D."/>
            <person name="Finy P."/>
            <person name="Geml J."/>
            <person name="Haridas S."/>
            <person name="Hughes K."/>
            <person name="Justo A."/>
            <person name="Karasinski D."/>
            <person name="Kautmanova I."/>
            <person name="Kiss B."/>
            <person name="Kocsube S."/>
            <person name="Kotiranta H."/>
            <person name="LaButti K.M."/>
            <person name="Lechner B.E."/>
            <person name="Liimatainen K."/>
            <person name="Lipzen A."/>
            <person name="Lukacs Z."/>
            <person name="Mihaltcheva S."/>
            <person name="Morgado L.N."/>
            <person name="Niskanen T."/>
            <person name="Noordeloos M.E."/>
            <person name="Ohm R.A."/>
            <person name="Ortiz-Santana B."/>
            <person name="Ovrebo C."/>
            <person name="Racz N."/>
            <person name="Riley R."/>
            <person name="Savchenko A."/>
            <person name="Shiryaev A."/>
            <person name="Soop K."/>
            <person name="Spirin V."/>
            <person name="Szebenyi C."/>
            <person name="Tomsovsky M."/>
            <person name="Tulloss R.E."/>
            <person name="Uehling J."/>
            <person name="Grigoriev I.V."/>
            <person name="Vagvolgyi C."/>
            <person name="Papp T."/>
            <person name="Martin F.M."/>
            <person name="Miettinen O."/>
            <person name="Hibbett D.S."/>
            <person name="Nagy L.G."/>
        </authorList>
    </citation>
    <scope>NUCLEOTIDE SEQUENCE [LARGE SCALE GENOMIC DNA]</scope>
    <source>
        <strain evidence="1 2">OMC1185</strain>
    </source>
</reference>
<dbReference type="EMBL" id="ML213510">
    <property type="protein sequence ID" value="TFK52008.1"/>
    <property type="molecule type" value="Genomic_DNA"/>
</dbReference>
<dbReference type="SUPFAM" id="SSF53335">
    <property type="entry name" value="S-adenosyl-L-methionine-dependent methyltransferases"/>
    <property type="match status" value="1"/>
</dbReference>
<dbReference type="PANTHER" id="PTHR14614:SF109">
    <property type="entry name" value="RIBOSOMAL LYSINE N-METHYLTRANSFERASE 5"/>
    <property type="match status" value="1"/>
</dbReference>
<dbReference type="PANTHER" id="PTHR14614">
    <property type="entry name" value="HEPATOCELLULAR CARCINOMA-ASSOCIATED ANTIGEN"/>
    <property type="match status" value="1"/>
</dbReference>
<keyword evidence="2" id="KW-1185">Reference proteome</keyword>
<dbReference type="InterPro" id="IPR019410">
    <property type="entry name" value="Methyltransf_16"/>
</dbReference>
<evidence type="ECO:0000313" key="2">
    <source>
        <dbReference type="Proteomes" id="UP000305948"/>
    </source>
</evidence>
<dbReference type="GO" id="GO:0008757">
    <property type="term" value="F:S-adenosylmethionine-dependent methyltransferase activity"/>
    <property type="evidence" value="ECO:0007669"/>
    <property type="project" value="UniProtKB-ARBA"/>
</dbReference>
<dbReference type="Pfam" id="PF10294">
    <property type="entry name" value="Methyltransf_16"/>
    <property type="match status" value="1"/>
</dbReference>
<accession>A0A5C3N7H3</accession>
<proteinExistence type="predicted"/>
<name>A0A5C3N7H3_9AGAM</name>
<dbReference type="Proteomes" id="UP000305948">
    <property type="component" value="Unassembled WGS sequence"/>
</dbReference>
<dbReference type="GO" id="GO:0005829">
    <property type="term" value="C:cytosol"/>
    <property type="evidence" value="ECO:0007669"/>
    <property type="project" value="TreeGrafter"/>
</dbReference>
<gene>
    <name evidence="1" type="ORF">OE88DRAFT_1629145</name>
</gene>
<dbReference type="GO" id="GO:0032991">
    <property type="term" value="C:protein-containing complex"/>
    <property type="evidence" value="ECO:0007669"/>
    <property type="project" value="TreeGrafter"/>
</dbReference>
<evidence type="ECO:0000313" key="1">
    <source>
        <dbReference type="EMBL" id="TFK52008.1"/>
    </source>
</evidence>
<organism evidence="1 2">
    <name type="scientific">Heliocybe sulcata</name>
    <dbReference type="NCBI Taxonomy" id="5364"/>
    <lineage>
        <taxon>Eukaryota</taxon>
        <taxon>Fungi</taxon>
        <taxon>Dikarya</taxon>
        <taxon>Basidiomycota</taxon>
        <taxon>Agaricomycotina</taxon>
        <taxon>Agaricomycetes</taxon>
        <taxon>Gloeophyllales</taxon>
        <taxon>Gloeophyllaceae</taxon>
        <taxon>Heliocybe</taxon>
    </lineage>
</organism>
<sequence length="324" mass="36050">MNNEGIPIPCRVHGLVRLPAESTIVVDADEEVFLAYTRLSGFRTSDGTSAFRGLGQVDSRKDTLTVTFELKAPSNAHDEPPTKRPRKYKTKIATETNIEVELSQDTTSLRSRSGDTGSVLWQARRVTGIALAQVLLQEHYYPVADRFLEPSSLRNAHVLELGAGTGMLSVLLSPMVRRYTVTDIPALLPLIRKNVTLSFPEWPSPNARGSNITVEELDWVLLQLASSTAREKYAPYARDDPPDLVLVIDCIYNPSLLQPLVDTIDYVSGSETTVAMVSELRAEDVIREFLEAWLRVPGWKIWSTGNSVLNVPYVLWIARKEASS</sequence>
<dbReference type="Gene3D" id="3.40.50.150">
    <property type="entry name" value="Vaccinia Virus protein VP39"/>
    <property type="match status" value="1"/>
</dbReference>
<protein>
    <submittedName>
        <fullName evidence="1">Uncharacterized protein</fullName>
    </submittedName>
</protein>
<dbReference type="InterPro" id="IPR029063">
    <property type="entry name" value="SAM-dependent_MTases_sf"/>
</dbReference>
<dbReference type="STRING" id="5364.A0A5C3N7H3"/>
<dbReference type="OrthoDB" id="2529286at2759"/>